<dbReference type="EMBL" id="CAJNDS010002373">
    <property type="protein sequence ID" value="CAE7453572.1"/>
    <property type="molecule type" value="Genomic_DNA"/>
</dbReference>
<dbReference type="OrthoDB" id="10416904at2759"/>
<reference evidence="2" key="1">
    <citation type="submission" date="2021-02" db="EMBL/GenBank/DDBJ databases">
        <authorList>
            <person name="Dougan E. K."/>
            <person name="Rhodes N."/>
            <person name="Thang M."/>
            <person name="Chan C."/>
        </authorList>
    </citation>
    <scope>NUCLEOTIDE SEQUENCE</scope>
</reference>
<comment type="caution">
    <text evidence="2">The sequence shown here is derived from an EMBL/GenBank/DDBJ whole genome shotgun (WGS) entry which is preliminary data.</text>
</comment>
<feature type="coiled-coil region" evidence="1">
    <location>
        <begin position="37"/>
        <end position="70"/>
    </location>
</feature>
<accession>A0A812RW05</accession>
<gene>
    <name evidence="2" type="ORF">SNAT2548_LOCUS24893</name>
</gene>
<keyword evidence="3" id="KW-1185">Reference proteome</keyword>
<evidence type="ECO:0000313" key="2">
    <source>
        <dbReference type="EMBL" id="CAE7453572.1"/>
    </source>
</evidence>
<proteinExistence type="predicted"/>
<evidence type="ECO:0000256" key="1">
    <source>
        <dbReference type="SAM" id="Coils"/>
    </source>
</evidence>
<keyword evidence="1" id="KW-0175">Coiled coil</keyword>
<organism evidence="2 3">
    <name type="scientific">Symbiodinium natans</name>
    <dbReference type="NCBI Taxonomy" id="878477"/>
    <lineage>
        <taxon>Eukaryota</taxon>
        <taxon>Sar</taxon>
        <taxon>Alveolata</taxon>
        <taxon>Dinophyceae</taxon>
        <taxon>Suessiales</taxon>
        <taxon>Symbiodiniaceae</taxon>
        <taxon>Symbiodinium</taxon>
    </lineage>
</organism>
<evidence type="ECO:0000313" key="3">
    <source>
        <dbReference type="Proteomes" id="UP000604046"/>
    </source>
</evidence>
<dbReference type="Proteomes" id="UP000604046">
    <property type="component" value="Unassembled WGS sequence"/>
</dbReference>
<name>A0A812RW05_9DINO</name>
<protein>
    <submittedName>
        <fullName evidence="2">Uncharacterized protein</fullName>
    </submittedName>
</protein>
<dbReference type="AlphaFoldDB" id="A0A812RW05"/>
<sequence length="247" mass="28266">MAPMSRRRKVLKTGRLIKKSKRLVEHRDAATRVAVALKEAEMEMEKAVALKEADMEKAVALKEMEKEMEKAMALKEAEAKFQLKVEIDAVKNKMQMEIDITKLKYINVSSRFWLELVFQDFATYARSQNLQRAAKLWNSSGRPIMSRVNAYLVSNPSRWQAFLRHKKLQTLQQFPTIPEMLLYGAASSGLHQPLGGLVIVDLSGHTGWPDYAQLFHDVGEFYAKQNGYAVERLDLTKAHVAMMRQPI</sequence>